<evidence type="ECO:0000313" key="3">
    <source>
        <dbReference type="EMBL" id="ULT87278.1"/>
    </source>
</evidence>
<feature type="transmembrane region" description="Helical" evidence="2">
    <location>
        <begin position="620"/>
        <end position="645"/>
    </location>
</feature>
<gene>
    <name evidence="3" type="ORF">L3Y34_006811</name>
</gene>
<feature type="coiled-coil region" evidence="1">
    <location>
        <begin position="996"/>
        <end position="1026"/>
    </location>
</feature>
<feature type="transmembrane region" description="Helical" evidence="2">
    <location>
        <begin position="1437"/>
        <end position="1458"/>
    </location>
</feature>
<feature type="transmembrane region" description="Helical" evidence="2">
    <location>
        <begin position="1363"/>
        <end position="1388"/>
    </location>
</feature>
<evidence type="ECO:0000313" key="4">
    <source>
        <dbReference type="Proteomes" id="UP000827892"/>
    </source>
</evidence>
<dbReference type="PANTHER" id="PTHR21523">
    <property type="match status" value="1"/>
</dbReference>
<dbReference type="Proteomes" id="UP000827892">
    <property type="component" value="Chromosome V"/>
</dbReference>
<keyword evidence="2" id="KW-0472">Membrane</keyword>
<dbReference type="InterPro" id="IPR006954">
    <property type="entry name" value="Mlt-10-like"/>
</dbReference>
<feature type="transmembrane region" description="Helical" evidence="2">
    <location>
        <begin position="716"/>
        <end position="735"/>
    </location>
</feature>
<dbReference type="PANTHER" id="PTHR21523:SF10">
    <property type="entry name" value="MLT-TEN (MLT-10) RELATED"/>
    <property type="match status" value="1"/>
</dbReference>
<name>A0AAE8ZXA9_CAEBR</name>
<evidence type="ECO:0000256" key="1">
    <source>
        <dbReference type="SAM" id="Coils"/>
    </source>
</evidence>
<sequence>MENIPKIEFTTSKPKKPNAIREGLIEQVRSGKIPRELAPFVNLTKIDEMKKDHNETLDFIIRDEDVADVPDDDVEHRKVNTISHDGNKTIVTISDEARDDLYKHWMDQSLAGLMGAVVTNVINKRKMTKNEKKEHYVCIHESKNVTAHAKCVVTVLDQLKKRNEKLKMYSTLTTRLNSHRKNNRMDNEAFKTTLGHYEKYVKSGAEEFRVKRASGFSIFDELESKRQAAIRGNVQTRKSYTIRENKSLSPLALIARKLTELVRAGKNKKEQPKRWQQVIQDIKEESTRIKSKKRNKDRMKRKFSKFVSTMKEAGINPRKALNTMGMEDLFEDDPILSEKEMELKDRKEMMERMSPDDKILHEPIKLIREAIKIGMTMAGKNASEIGDKKIAFLSPQFMSILPDEVANDTVSLLSPSILALHGEGSTMDRQLSLTKALKLMEDTGQEEWMNFVLEASGVTETVDKMRALEKKEEDDEMRKDFIDKDGKPIFFTKENATEIYGEYEAMKLDIIQGVYKNMSQEQMDAMNATGYSILDDRQMEMIYGAGSPYNDSEVLDKFRGIPKESMPSKIEENIRMIAKEELKFELSRKKDIVLSPLVLTSLVADAVTASQSIILSPVLLAPIIFSPSIYGNVILSPWVFVPVLVSPRILGAVVLSPVVFSPAILTPLALVPLILSPGVGLPFVLSPFVMCPFILSPVVMAPLILSPFALSPFIGIPNALTPLVLSPFVLSPLVLSPPFVSAFVLNPYALSPAVLSNGAVFTAVLSPKTNFTQPNDILQGVSHLKHQLEHGSIPAKLIPFLNLTALEEGKTAHNGSLTFIVEDGSKKTSNSPILNINEMTHDGNKTIIKISEEATYQLIQKWVDQAASGFMSALMSTKLHDKRLKSRHISQHNNCTKLASTITEHARCVVIILNRLDDQRRKNRRFKKLKFRRTRFRRRVRRDVMDDLKEDEEFVVQQRDKYELKGKTEMISPFSNIAKHLTNLVREKKNKENEPKKKWQTVINEIKEELDRIKKKKKDREEFKNIFSKYSRTMKMLGLDPKQAFEKAGMSSLGEEIADSSNTTEPMSEEETALKKPLMMIRDGVKLGMMLAGKNVSNFDERKISLMSPQFMSVLPDEQANDTVNLLSPSVFALHEKGTELDQMLSLSKAMRFLSENGHDEWMNLILEASGVTEAVEKMRIDEKKQEMESFRKHFSNEKGQPMYFTKQNVSEMYGEYETSKIDSMEALHKSMSAAQMHEMNTTGFAIMTPFQISQFYGPRSPYNDSYAYKNYRNIRRNDIPHMLENNIHRMAREEQAFKVARRKDVTLSPLLFTWIVLAPATASQPIILSPLVFSPLILSPSALGPLILSPWIFSPLILSPRVLAPIILAPTIFSPIILSPLALSPLILSPAVADPLILSPFVLTPFILSPLVMVPLILNPFCLSPLLGVPNSLSPLILSPFVLSPFVLSPPFVNAFVLSPYVLSPIVLSDGLLFTAVLSPSFLSSL</sequence>
<reference evidence="3 4" key="1">
    <citation type="submission" date="2022-02" db="EMBL/GenBank/DDBJ databases">
        <title>Chromosome-level reference genomes for two strains of Caenorhabditis briggsae: an improved platform for comparative genomics.</title>
        <authorList>
            <person name="Stevens L."/>
            <person name="Andersen E.C."/>
        </authorList>
    </citation>
    <scope>NUCLEOTIDE SEQUENCE [LARGE SCALE GENOMIC DNA]</scope>
    <source>
        <strain evidence="3">QX1410_ONT</strain>
        <tissue evidence="3">Whole-organism</tissue>
    </source>
</reference>
<accession>A0AAE8ZXA9</accession>
<feature type="transmembrane region" description="Helical" evidence="2">
    <location>
        <begin position="652"/>
        <end position="675"/>
    </location>
</feature>
<keyword evidence="1" id="KW-0175">Coiled coil</keyword>
<feature type="transmembrane region" description="Helical" evidence="2">
    <location>
        <begin position="1464"/>
        <end position="1484"/>
    </location>
</feature>
<evidence type="ECO:0000256" key="2">
    <source>
        <dbReference type="SAM" id="Phobius"/>
    </source>
</evidence>
<keyword evidence="2" id="KW-0812">Transmembrane</keyword>
<protein>
    <submittedName>
        <fullName evidence="3">Uncharacterized protein</fullName>
    </submittedName>
</protein>
<proteinExistence type="predicted"/>
<organism evidence="3 4">
    <name type="scientific">Caenorhabditis briggsae</name>
    <dbReference type="NCBI Taxonomy" id="6238"/>
    <lineage>
        <taxon>Eukaryota</taxon>
        <taxon>Metazoa</taxon>
        <taxon>Ecdysozoa</taxon>
        <taxon>Nematoda</taxon>
        <taxon>Chromadorea</taxon>
        <taxon>Rhabditida</taxon>
        <taxon>Rhabditina</taxon>
        <taxon>Rhabditomorpha</taxon>
        <taxon>Rhabditoidea</taxon>
        <taxon>Rhabditidae</taxon>
        <taxon>Peloderinae</taxon>
        <taxon>Caenorhabditis</taxon>
    </lineage>
</organism>
<keyword evidence="2" id="KW-1133">Transmembrane helix</keyword>
<dbReference type="Pfam" id="PF04870">
    <property type="entry name" value="Moulting_cycle"/>
    <property type="match status" value="2"/>
</dbReference>
<dbReference type="EMBL" id="CP090895">
    <property type="protein sequence ID" value="ULT87278.1"/>
    <property type="molecule type" value="Genomic_DNA"/>
</dbReference>